<feature type="region of interest" description="Disordered" evidence="1">
    <location>
        <begin position="1"/>
        <end position="26"/>
    </location>
</feature>
<evidence type="ECO:0000259" key="3">
    <source>
        <dbReference type="PROSITE" id="PS50866"/>
    </source>
</evidence>
<dbReference type="WBParaSite" id="PSAMB.scaffold3541size17872.g21838.t2">
    <property type="protein sequence ID" value="PSAMB.scaffold3541size17872.g21838.t2"/>
    <property type="gene ID" value="PSAMB.scaffold3541size17872.g21838"/>
</dbReference>
<dbReference type="Pfam" id="PF25883">
    <property type="entry name" value="F28H7_8_C"/>
    <property type="match status" value="1"/>
</dbReference>
<feature type="domain" description="CRAL-TRIO" evidence="2">
    <location>
        <begin position="160"/>
        <end position="349"/>
    </location>
</feature>
<protein>
    <submittedName>
        <fullName evidence="5">SEC14-like protein 2</fullName>
    </submittedName>
</protein>
<dbReference type="PROSITE" id="PS50191">
    <property type="entry name" value="CRAL_TRIO"/>
    <property type="match status" value="1"/>
</dbReference>
<evidence type="ECO:0000313" key="5">
    <source>
        <dbReference type="WBParaSite" id="PSAMB.scaffold3541size17872.g21838.t2"/>
    </source>
</evidence>
<dbReference type="PROSITE" id="PS50866">
    <property type="entry name" value="GOLD"/>
    <property type="match status" value="1"/>
</dbReference>
<name>A0A914W9N0_9BILA</name>
<dbReference type="CDD" id="cd00170">
    <property type="entry name" value="SEC14"/>
    <property type="match status" value="1"/>
</dbReference>
<dbReference type="InterPro" id="IPR036865">
    <property type="entry name" value="CRAL-TRIO_dom_sf"/>
</dbReference>
<dbReference type="Proteomes" id="UP000887566">
    <property type="component" value="Unplaced"/>
</dbReference>
<dbReference type="InterPro" id="IPR058960">
    <property type="entry name" value="Ctg-1-like_C"/>
</dbReference>
<dbReference type="InterPro" id="IPR036598">
    <property type="entry name" value="GOLD_dom_sf"/>
</dbReference>
<feature type="domain" description="GOLD" evidence="3">
    <location>
        <begin position="373"/>
        <end position="483"/>
    </location>
</feature>
<dbReference type="SUPFAM" id="SSF101576">
    <property type="entry name" value="Supernatant protein factor (SPF), C-terminal domain"/>
    <property type="match status" value="1"/>
</dbReference>
<dbReference type="Gene3D" id="3.40.525.10">
    <property type="entry name" value="CRAL-TRIO lipid binding domain"/>
    <property type="match status" value="1"/>
</dbReference>
<organism evidence="4 5">
    <name type="scientific">Plectus sambesii</name>
    <dbReference type="NCBI Taxonomy" id="2011161"/>
    <lineage>
        <taxon>Eukaryota</taxon>
        <taxon>Metazoa</taxon>
        <taxon>Ecdysozoa</taxon>
        <taxon>Nematoda</taxon>
        <taxon>Chromadorea</taxon>
        <taxon>Plectida</taxon>
        <taxon>Plectina</taxon>
        <taxon>Plectoidea</taxon>
        <taxon>Plectidae</taxon>
        <taxon>Plectus</taxon>
    </lineage>
</organism>
<dbReference type="SUPFAM" id="SSF46938">
    <property type="entry name" value="CRAL/TRIO N-terminal domain"/>
    <property type="match status" value="1"/>
</dbReference>
<reference evidence="5" key="1">
    <citation type="submission" date="2022-11" db="UniProtKB">
        <authorList>
            <consortium name="WormBaseParasite"/>
        </authorList>
    </citation>
    <scope>IDENTIFICATION</scope>
</reference>
<evidence type="ECO:0000256" key="1">
    <source>
        <dbReference type="SAM" id="MobiDB-lite"/>
    </source>
</evidence>
<dbReference type="Gene3D" id="2.60.120.680">
    <property type="entry name" value="GOLD domain"/>
    <property type="match status" value="1"/>
</dbReference>
<dbReference type="InterPro" id="IPR001251">
    <property type="entry name" value="CRAL-TRIO_dom"/>
</dbReference>
<dbReference type="InterPro" id="IPR009038">
    <property type="entry name" value="GOLD_dom"/>
</dbReference>
<accession>A0A914W9N0</accession>
<evidence type="ECO:0000259" key="2">
    <source>
        <dbReference type="PROSITE" id="PS50191"/>
    </source>
</evidence>
<sequence>MRAYPSHANVGWPQPPPPPPSDQRHLGRAGLRRFRGWRRVALGAKLPRSGGESGTQIVAGRPAGLVANQIADGGGVDDARSRPAPHRQSMTAVGPITDEERASLDALRFVVHGLDSFNDGFLLRWLRGKDHKFDETAEGVRKHLIFRKAWNLDNLSEWDAPEILEKYCGYGFLADKDGSPILMSLLGNMDVEGMLKSVQAQDYIKFSLAAIERGVELCEERAGKTNAPFEQMMLVFDLDNITSAHYSCKTFAASFVTLLMLFQENYPLVLNKILVIRAPAMARYAFNMLTPFLSDSIQQMIDIPSDEQWQHELGKYVQLEDEQWQHELGKYVQLEGWPMHWGGQLTDPNGDPKCPSKVRYGLGPVPETYFVDRSSALSDYDDKTTVYAGDKHLIELNVEPNTRISWQYMTADDDIGFAIHYDKTGKANNLTEMEAVFPYIRLECSLVPVSGSLLCEKPGRYLIEFDNYYSWFSAKELRYNIDIHEPLQSN</sequence>
<dbReference type="AlphaFoldDB" id="A0A914W9N0"/>
<dbReference type="InterPro" id="IPR036273">
    <property type="entry name" value="CRAL/TRIO_N_dom_sf"/>
</dbReference>
<dbReference type="SMART" id="SM00516">
    <property type="entry name" value="SEC14"/>
    <property type="match status" value="1"/>
</dbReference>
<evidence type="ECO:0000313" key="4">
    <source>
        <dbReference type="Proteomes" id="UP000887566"/>
    </source>
</evidence>
<dbReference type="PANTHER" id="PTHR23324:SF83">
    <property type="entry name" value="SEC14-LIKE PROTEIN 2"/>
    <property type="match status" value="1"/>
</dbReference>
<dbReference type="InterPro" id="IPR051064">
    <property type="entry name" value="SEC14/CRAL-TRIO_domain"/>
</dbReference>
<dbReference type="GO" id="GO:0005737">
    <property type="term" value="C:cytoplasm"/>
    <property type="evidence" value="ECO:0007669"/>
    <property type="project" value="TreeGrafter"/>
</dbReference>
<proteinExistence type="predicted"/>
<dbReference type="SUPFAM" id="SSF52087">
    <property type="entry name" value="CRAL/TRIO domain"/>
    <property type="match status" value="1"/>
</dbReference>
<dbReference type="PANTHER" id="PTHR23324">
    <property type="entry name" value="SEC14 RELATED PROTEIN"/>
    <property type="match status" value="1"/>
</dbReference>
<dbReference type="Pfam" id="PF00650">
    <property type="entry name" value="CRAL_TRIO"/>
    <property type="match status" value="1"/>
</dbReference>
<keyword evidence="4" id="KW-1185">Reference proteome</keyword>